<dbReference type="GO" id="GO:0004803">
    <property type="term" value="F:transposase activity"/>
    <property type="evidence" value="ECO:0007669"/>
    <property type="project" value="InterPro"/>
</dbReference>
<feature type="coiled-coil region" evidence="1">
    <location>
        <begin position="119"/>
        <end position="182"/>
    </location>
</feature>
<dbReference type="Pfam" id="PF02371">
    <property type="entry name" value="Transposase_20"/>
    <property type="match status" value="1"/>
</dbReference>
<evidence type="ECO:0000259" key="3">
    <source>
        <dbReference type="Pfam" id="PF02371"/>
    </source>
</evidence>
<organism evidence="4 5">
    <name type="scientific">Eikenella exigua</name>
    <dbReference type="NCBI Taxonomy" id="2528037"/>
    <lineage>
        <taxon>Bacteria</taxon>
        <taxon>Pseudomonadati</taxon>
        <taxon>Pseudomonadota</taxon>
        <taxon>Betaproteobacteria</taxon>
        <taxon>Neisseriales</taxon>
        <taxon>Neisseriaceae</taxon>
        <taxon>Eikenella</taxon>
    </lineage>
</organism>
<dbReference type="Pfam" id="PF01548">
    <property type="entry name" value="DEDD_Tnp_IS110"/>
    <property type="match status" value="1"/>
</dbReference>
<dbReference type="EMBL" id="CP038018">
    <property type="protein sequence ID" value="QED92787.1"/>
    <property type="molecule type" value="Genomic_DNA"/>
</dbReference>
<dbReference type="Proteomes" id="UP000326695">
    <property type="component" value="Chromosome"/>
</dbReference>
<evidence type="ECO:0000259" key="2">
    <source>
        <dbReference type="Pfam" id="PF01548"/>
    </source>
</evidence>
<evidence type="ECO:0000256" key="1">
    <source>
        <dbReference type="SAM" id="Coils"/>
    </source>
</evidence>
<proteinExistence type="predicted"/>
<keyword evidence="1" id="KW-0175">Coiled coil</keyword>
<name>A0AAX1F9P7_9NEIS</name>
<dbReference type="AlphaFoldDB" id="A0AAX1F9P7"/>
<feature type="domain" description="Transposase IS116/IS110/IS902 C-terminal" evidence="3">
    <location>
        <begin position="192"/>
        <end position="268"/>
    </location>
</feature>
<dbReference type="GO" id="GO:0003677">
    <property type="term" value="F:DNA binding"/>
    <property type="evidence" value="ECO:0007669"/>
    <property type="project" value="InterPro"/>
</dbReference>
<accession>A0AAX1F9P7</accession>
<dbReference type="InterPro" id="IPR002525">
    <property type="entry name" value="Transp_IS110-like_N"/>
</dbReference>
<feature type="domain" description="Transposase IS110-like N-terminal" evidence="2">
    <location>
        <begin position="3"/>
        <end position="145"/>
    </location>
</feature>
<dbReference type="InterPro" id="IPR003346">
    <property type="entry name" value="Transposase_20"/>
</dbReference>
<dbReference type="PANTHER" id="PTHR33055:SF3">
    <property type="entry name" value="PUTATIVE TRANSPOSASE FOR IS117-RELATED"/>
    <property type="match status" value="1"/>
</dbReference>
<dbReference type="InterPro" id="IPR047650">
    <property type="entry name" value="Transpos_IS110"/>
</dbReference>
<protein>
    <submittedName>
        <fullName evidence="4">Transposase</fullName>
    </submittedName>
</protein>
<dbReference type="KEGG" id="eex:EZJ17_09370"/>
<gene>
    <name evidence="4" type="ORF">EZJ17_09370</name>
</gene>
<reference evidence="5" key="1">
    <citation type="journal article" date="2019" name="J. Anim. Genet.">
        <title>Description and whole genome sequencing of Eikenella exigua sp. nov., isolated from brain abscess and blood.</title>
        <authorList>
            <person name="Stormo K.A."/>
            <person name="Nygaard R.M."/>
            <person name="Bruvold T.S."/>
            <person name="Dimmen G."/>
            <person name="Lindemann P.C."/>
            <person name="Jordal S."/>
            <person name="Kommedal O."/>
        </authorList>
    </citation>
    <scope>NUCLEOTIDE SEQUENCE [LARGE SCALE GENOMIC DNA]</scope>
    <source>
        <strain evidence="5">PXX</strain>
    </source>
</reference>
<dbReference type="GO" id="GO:0006313">
    <property type="term" value="P:DNA transposition"/>
    <property type="evidence" value="ECO:0007669"/>
    <property type="project" value="InterPro"/>
</dbReference>
<dbReference type="RefSeq" id="WP_067444361.1">
    <property type="nucleotide sequence ID" value="NZ_CP038018.1"/>
</dbReference>
<evidence type="ECO:0000313" key="5">
    <source>
        <dbReference type="Proteomes" id="UP000326695"/>
    </source>
</evidence>
<keyword evidence="5" id="KW-1185">Reference proteome</keyword>
<dbReference type="PANTHER" id="PTHR33055">
    <property type="entry name" value="TRANSPOSASE FOR INSERTION SEQUENCE ELEMENT IS1111A"/>
    <property type="match status" value="1"/>
</dbReference>
<sequence>MHLGIDVSKHRLDCCLLLNNGKTAEITIDNYPEGYARLRKWLQAHNAEEDLNICMEYTGIYYEQAADYFSRFYTVSVVNPYWIKSFGMAVFKRSKTDKQDAKLIAQYSKMVQPEPWQPLTEKQRQLRDLNRYLIRLKRQRAAEETKRQTAPDYLQGYLNQNIDHLDEQVKAVNRQIKQLLKQDKEHSDKIKQLQTIPGIGLTSATILFTLLQDGRFSKASELVAYLGLDPRHQQSGSSLNKPSRISKFGQNDLRAALFMPAMVAYRDNAFPAFIERLRQKRKPPKVIIVALMRKLAVIAFHLIKTGQDFEPKRYQAGINSE</sequence>
<evidence type="ECO:0000313" key="4">
    <source>
        <dbReference type="EMBL" id="QED92787.1"/>
    </source>
</evidence>